<dbReference type="GO" id="GO:0003700">
    <property type="term" value="F:DNA-binding transcription factor activity"/>
    <property type="evidence" value="ECO:0007669"/>
    <property type="project" value="TreeGrafter"/>
</dbReference>
<gene>
    <name evidence="3" type="ORF">EW093_13310</name>
</gene>
<dbReference type="Proteomes" id="UP000323824">
    <property type="component" value="Chromosome"/>
</dbReference>
<dbReference type="EMBL" id="CP035807">
    <property type="protein sequence ID" value="QEN05648.1"/>
    <property type="molecule type" value="Genomic_DNA"/>
</dbReference>
<dbReference type="CDD" id="cd00093">
    <property type="entry name" value="HTH_XRE"/>
    <property type="match status" value="1"/>
</dbReference>
<sequence length="78" mass="8655">MKLFEIGKNIKTLRVDNGLTQQELADKSGISRVTLGRLERGLVVSISVKTLDLILDNLGLEIEFKNKEGFGLPTLDEI</sequence>
<dbReference type="InterPro" id="IPR050807">
    <property type="entry name" value="TransReg_Diox_bact_type"/>
</dbReference>
<keyword evidence="4" id="KW-1185">Reference proteome</keyword>
<dbReference type="SMART" id="SM00530">
    <property type="entry name" value="HTH_XRE"/>
    <property type="match status" value="1"/>
</dbReference>
<dbReference type="InterPro" id="IPR001387">
    <property type="entry name" value="Cro/C1-type_HTH"/>
</dbReference>
<dbReference type="GO" id="GO:0005829">
    <property type="term" value="C:cytosol"/>
    <property type="evidence" value="ECO:0007669"/>
    <property type="project" value="TreeGrafter"/>
</dbReference>
<dbReference type="RefSeq" id="WP_149568884.1">
    <property type="nucleotide sequence ID" value="NZ_CP035807.1"/>
</dbReference>
<accession>A0A5C1QE41</accession>
<evidence type="ECO:0000259" key="2">
    <source>
        <dbReference type="PROSITE" id="PS50943"/>
    </source>
</evidence>
<dbReference type="PROSITE" id="PS50943">
    <property type="entry name" value="HTH_CROC1"/>
    <property type="match status" value="1"/>
</dbReference>
<evidence type="ECO:0000313" key="4">
    <source>
        <dbReference type="Proteomes" id="UP000323824"/>
    </source>
</evidence>
<reference evidence="3 4" key="2">
    <citation type="submission" date="2019-09" db="EMBL/GenBank/DDBJ databases">
        <title>Complete Genome Sequence and Methylome Analysis of free living Spirochaetas.</title>
        <authorList>
            <person name="Leshcheva N."/>
            <person name="Mikheeva N."/>
        </authorList>
    </citation>
    <scope>NUCLEOTIDE SEQUENCE [LARGE SCALE GENOMIC DNA]</scope>
    <source>
        <strain evidence="3 4">P</strain>
    </source>
</reference>
<organism evidence="3 4">
    <name type="scientific">Thiospirochaeta perfilievii</name>
    <dbReference type="NCBI Taxonomy" id="252967"/>
    <lineage>
        <taxon>Bacteria</taxon>
        <taxon>Pseudomonadati</taxon>
        <taxon>Spirochaetota</taxon>
        <taxon>Spirochaetia</taxon>
        <taxon>Spirochaetales</taxon>
        <taxon>Spirochaetaceae</taxon>
        <taxon>Thiospirochaeta</taxon>
    </lineage>
</organism>
<dbReference type="AlphaFoldDB" id="A0A5C1QE41"/>
<keyword evidence="1" id="KW-0238">DNA-binding</keyword>
<dbReference type="Pfam" id="PF01381">
    <property type="entry name" value="HTH_3"/>
    <property type="match status" value="1"/>
</dbReference>
<dbReference type="KEGG" id="sper:EW093_13310"/>
<dbReference type="PANTHER" id="PTHR46797">
    <property type="entry name" value="HTH-TYPE TRANSCRIPTIONAL REGULATOR"/>
    <property type="match status" value="1"/>
</dbReference>
<evidence type="ECO:0000256" key="1">
    <source>
        <dbReference type="ARBA" id="ARBA00023125"/>
    </source>
</evidence>
<dbReference type="GO" id="GO:0003677">
    <property type="term" value="F:DNA binding"/>
    <property type="evidence" value="ECO:0007669"/>
    <property type="project" value="UniProtKB-KW"/>
</dbReference>
<feature type="domain" description="HTH cro/C1-type" evidence="2">
    <location>
        <begin position="10"/>
        <end position="65"/>
    </location>
</feature>
<protein>
    <submittedName>
        <fullName evidence="3">XRE family transcriptional regulator</fullName>
    </submittedName>
</protein>
<dbReference type="InterPro" id="IPR010982">
    <property type="entry name" value="Lambda_DNA-bd_dom_sf"/>
</dbReference>
<dbReference type="Gene3D" id="1.10.260.40">
    <property type="entry name" value="lambda repressor-like DNA-binding domains"/>
    <property type="match status" value="1"/>
</dbReference>
<proteinExistence type="predicted"/>
<dbReference type="PANTHER" id="PTHR46797:SF1">
    <property type="entry name" value="METHYLPHOSPHONATE SYNTHASE"/>
    <property type="match status" value="1"/>
</dbReference>
<reference evidence="3 4" key="1">
    <citation type="submission" date="2019-02" db="EMBL/GenBank/DDBJ databases">
        <authorList>
            <person name="Fomenkov A."/>
            <person name="Dubinina G."/>
            <person name="Grabovich M."/>
            <person name="Vincze T."/>
            <person name="Roberts R.J."/>
        </authorList>
    </citation>
    <scope>NUCLEOTIDE SEQUENCE [LARGE SCALE GENOMIC DNA]</scope>
    <source>
        <strain evidence="3 4">P</strain>
    </source>
</reference>
<evidence type="ECO:0000313" key="3">
    <source>
        <dbReference type="EMBL" id="QEN05648.1"/>
    </source>
</evidence>
<name>A0A5C1QE41_9SPIO</name>
<dbReference type="OrthoDB" id="881869at2"/>
<dbReference type="SUPFAM" id="SSF47413">
    <property type="entry name" value="lambda repressor-like DNA-binding domains"/>
    <property type="match status" value="1"/>
</dbReference>